<name>A0A1R4HP57_9GAMM</name>
<reference evidence="2 3" key="1">
    <citation type="submission" date="2017-02" db="EMBL/GenBank/DDBJ databases">
        <authorList>
            <person name="Dridi B."/>
        </authorList>
    </citation>
    <scope>NUCLEOTIDE SEQUENCE [LARGE SCALE GENOMIC DNA]</scope>
    <source>
        <strain evidence="2 3">JB380</strain>
    </source>
</reference>
<dbReference type="AlphaFoldDB" id="A0A1R4HP57"/>
<accession>A0A1R4HP57</accession>
<sequence>MSIMIDDILMLPKTDFNDALTVGEEREHFGLVDKRDKYKQVSRDVLIKVVAIHDDNYEVKVIDILTP</sequence>
<dbReference type="Proteomes" id="UP000196331">
    <property type="component" value="Unassembled WGS sequence"/>
</dbReference>
<evidence type="ECO:0000313" key="2">
    <source>
        <dbReference type="EMBL" id="SJN09322.1"/>
    </source>
</evidence>
<protein>
    <submittedName>
        <fullName evidence="2">Uncharacterized protein</fullName>
    </submittedName>
</protein>
<dbReference type="EMBL" id="RRZC01000001">
    <property type="protein sequence ID" value="MBE0402343.1"/>
    <property type="molecule type" value="Genomic_DNA"/>
</dbReference>
<organism evidence="2 3">
    <name type="scientific">Halomonas citrativorans</name>
    <dbReference type="NCBI Taxonomy" id="2742612"/>
    <lineage>
        <taxon>Bacteria</taxon>
        <taxon>Pseudomonadati</taxon>
        <taxon>Pseudomonadota</taxon>
        <taxon>Gammaproteobacteria</taxon>
        <taxon>Oceanospirillales</taxon>
        <taxon>Halomonadaceae</taxon>
        <taxon>Halomonas</taxon>
    </lineage>
</organism>
<evidence type="ECO:0000313" key="3">
    <source>
        <dbReference type="Proteomes" id="UP000196331"/>
    </source>
</evidence>
<gene>
    <name evidence="2" type="ORF">CZ787_01260</name>
    <name evidence="1" type="ORF">EI163_02020</name>
</gene>
<comment type="caution">
    <text evidence="2">The sequence shown here is derived from an EMBL/GenBank/DDBJ whole genome shotgun (WGS) entry which is preliminary data.</text>
</comment>
<dbReference type="EMBL" id="FUKM01000003">
    <property type="protein sequence ID" value="SJN09322.1"/>
    <property type="molecule type" value="Genomic_DNA"/>
</dbReference>
<evidence type="ECO:0000313" key="4">
    <source>
        <dbReference type="Proteomes" id="UP000754821"/>
    </source>
</evidence>
<reference evidence="1 4" key="2">
    <citation type="submission" date="2020-07" db="EMBL/GenBank/DDBJ databases">
        <title>Halophilic bacteria isolated from french cheeses.</title>
        <authorList>
            <person name="Kothe C.I."/>
            <person name="Farah-Kraiem B."/>
            <person name="Renault P."/>
            <person name="Dridi B."/>
        </authorList>
    </citation>
    <scope>NUCLEOTIDE SEQUENCE [LARGE SCALE GENOMIC DNA]</scope>
    <source>
        <strain evidence="1 4">FME16</strain>
    </source>
</reference>
<dbReference type="OrthoDB" id="6170839at2"/>
<evidence type="ECO:0000313" key="1">
    <source>
        <dbReference type="EMBL" id="MBE0402343.1"/>
    </source>
</evidence>
<proteinExistence type="predicted"/>
<keyword evidence="4" id="KW-1185">Reference proteome</keyword>
<dbReference type="Proteomes" id="UP000754821">
    <property type="component" value="Unassembled WGS sequence"/>
</dbReference>
<dbReference type="RefSeq" id="WP_087105510.1">
    <property type="nucleotide sequence ID" value="NZ_FUKM01000003.1"/>
</dbReference>